<evidence type="ECO:0000259" key="7">
    <source>
        <dbReference type="Pfam" id="PF15511"/>
    </source>
</evidence>
<dbReference type="InterPro" id="IPR028255">
    <property type="entry name" value="CENP-T"/>
</dbReference>
<feature type="compositionally biased region" description="Basic and acidic residues" evidence="6">
    <location>
        <begin position="318"/>
        <end position="331"/>
    </location>
</feature>
<dbReference type="GO" id="GO:0000278">
    <property type="term" value="P:mitotic cell cycle"/>
    <property type="evidence" value="ECO:0007669"/>
    <property type="project" value="TreeGrafter"/>
</dbReference>
<feature type="region of interest" description="Disordered" evidence="6">
    <location>
        <begin position="610"/>
        <end position="658"/>
    </location>
</feature>
<dbReference type="InterPro" id="IPR009072">
    <property type="entry name" value="Histone-fold"/>
</dbReference>
<dbReference type="AlphaFoldDB" id="A0A8G0L027"/>
<dbReference type="Gene3D" id="1.10.20.10">
    <property type="entry name" value="Histone, subunit A"/>
    <property type="match status" value="1"/>
</dbReference>
<accession>A0A8G0L027</accession>
<dbReference type="EMBL" id="CP075864">
    <property type="protein sequence ID" value="QYS93281.1"/>
    <property type="molecule type" value="Genomic_DNA"/>
</dbReference>
<reference evidence="8 9" key="1">
    <citation type="journal article" date="2021" name="BMC Genomics">
        <title>Telomere-to-telomere genome assembly of asparaginase-producing Trichoderma simmonsii.</title>
        <authorList>
            <person name="Chung D."/>
            <person name="Kwon Y.M."/>
            <person name="Yang Y."/>
        </authorList>
    </citation>
    <scope>NUCLEOTIDE SEQUENCE [LARGE SCALE GENOMIC DNA]</scope>
    <source>
        <strain evidence="8 9">GH-Sj1</strain>
    </source>
</reference>
<dbReference type="InterPro" id="IPR035425">
    <property type="entry name" value="CENP-T/H4_C"/>
</dbReference>
<feature type="region of interest" description="Disordered" evidence="6">
    <location>
        <begin position="183"/>
        <end position="254"/>
    </location>
</feature>
<keyword evidence="5" id="KW-0539">Nucleus</keyword>
<feature type="domain" description="CENP-T/Histone H4 histone fold" evidence="7">
    <location>
        <begin position="488"/>
        <end position="593"/>
    </location>
</feature>
<comment type="similarity">
    <text evidence="3">Belongs to the CENP-T/CNN1 family.</text>
</comment>
<dbReference type="PANTHER" id="PTHR46904">
    <property type="entry name" value="CENTROMERE PROTEIN T"/>
    <property type="match status" value="1"/>
</dbReference>
<keyword evidence="9" id="KW-1185">Reference proteome</keyword>
<evidence type="ECO:0000256" key="6">
    <source>
        <dbReference type="SAM" id="MobiDB-lite"/>
    </source>
</evidence>
<evidence type="ECO:0000256" key="5">
    <source>
        <dbReference type="ARBA" id="ARBA00023242"/>
    </source>
</evidence>
<sequence length="658" mass="73667">MSLDLEFEPDHYFFDFHPEGPTFNYYRRQFLDFQDRFRPPDDPARELSPEDSEPSPYPSPIPSPSPPSSIATMDLEMLDLGRSNDDVPVHTPRRRTRSVEPSTTRLSIHTPSNRFFQNPHYPHSAINTPAAPTPHAVAARRALDQRRIAMFTPGRTRRQSFREQRETPMSILRHLGRALAPTSHVIASSSSPDKPSPNGSGNGGSSGSRRRASRRADDDDDELPIDRPRLSLPLDEGSSDDLQPPQSSILDDGNVTVQSVELPRRAISEGPPRRSFGFFPGSGDDIMWDDIYGEYMGLDPFGRSIEIAPPAPLDPEIADLRRPPGDRRESDFSLDMPSGLSDNDQTTFYMRSPIIDDAQTVLNAPNPVEDDTELMNEKRQAEIEAEAETELEASASAEESAEALAEASAEADMTAVQQADDEFPDYGDFASVSSLGDAEMEAITKIDYETFGQEPEKSNDDIIGYPHGRPKKKKAKTSKTSKTRISKHNIEYPQLPPAFVRQVTQAAIQTTGLINQRIPADTLGALTQASDWYFQQLGDDLGAYANHAGRRTIEERDVITLMNRQRLLNPGLSLFNLANRHLPRELQQMLRCAIPVAHPGMYATHATHAAYVPHGDSGAKRKREEEEYDEDDDDEEEELVFPEDEDEEEEEEDEDEEQ</sequence>
<dbReference type="GO" id="GO:0000776">
    <property type="term" value="C:kinetochore"/>
    <property type="evidence" value="ECO:0007669"/>
    <property type="project" value="InterPro"/>
</dbReference>
<dbReference type="GO" id="GO:0051382">
    <property type="term" value="P:kinetochore assembly"/>
    <property type="evidence" value="ECO:0007669"/>
    <property type="project" value="InterPro"/>
</dbReference>
<feature type="compositionally biased region" description="Basic and acidic residues" evidence="6">
    <location>
        <begin position="35"/>
        <end position="48"/>
    </location>
</feature>
<keyword evidence="4" id="KW-0158">Chromosome</keyword>
<evidence type="ECO:0000256" key="1">
    <source>
        <dbReference type="ARBA" id="ARBA00004123"/>
    </source>
</evidence>
<dbReference type="SUPFAM" id="SSF47113">
    <property type="entry name" value="Histone-fold"/>
    <property type="match status" value="1"/>
</dbReference>
<evidence type="ECO:0000256" key="3">
    <source>
        <dbReference type="ARBA" id="ARBA00010137"/>
    </source>
</evidence>
<feature type="region of interest" description="Disordered" evidence="6">
    <location>
        <begin position="454"/>
        <end position="483"/>
    </location>
</feature>
<dbReference type="PANTHER" id="PTHR46904:SF1">
    <property type="entry name" value="CENTROMERE PROTEIN T"/>
    <property type="match status" value="1"/>
</dbReference>
<dbReference type="Pfam" id="PF15511">
    <property type="entry name" value="CENP-T_C"/>
    <property type="match status" value="1"/>
</dbReference>
<feature type="region of interest" description="Disordered" evidence="6">
    <location>
        <begin position="312"/>
        <end position="344"/>
    </location>
</feature>
<dbReference type="GO" id="GO:0003677">
    <property type="term" value="F:DNA binding"/>
    <property type="evidence" value="ECO:0007669"/>
    <property type="project" value="InterPro"/>
</dbReference>
<evidence type="ECO:0000313" key="8">
    <source>
        <dbReference type="EMBL" id="QYS93281.1"/>
    </source>
</evidence>
<feature type="region of interest" description="Disordered" evidence="6">
    <location>
        <begin position="35"/>
        <end position="71"/>
    </location>
</feature>
<proteinExistence type="inferred from homology"/>
<feature type="region of interest" description="Disordered" evidence="6">
    <location>
        <begin position="366"/>
        <end position="408"/>
    </location>
</feature>
<evidence type="ECO:0000313" key="9">
    <source>
        <dbReference type="Proteomes" id="UP000826661"/>
    </source>
</evidence>
<feature type="compositionally biased region" description="Low complexity" evidence="6">
    <location>
        <begin position="187"/>
        <end position="199"/>
    </location>
</feature>
<protein>
    <submittedName>
        <fullName evidence="8">CENP-T_C domain-containing protein</fullName>
    </submittedName>
</protein>
<dbReference type="GO" id="GO:0046982">
    <property type="term" value="F:protein heterodimerization activity"/>
    <property type="evidence" value="ECO:0007669"/>
    <property type="project" value="InterPro"/>
</dbReference>
<evidence type="ECO:0000256" key="4">
    <source>
        <dbReference type="ARBA" id="ARBA00022454"/>
    </source>
</evidence>
<feature type="compositionally biased region" description="Polar residues" evidence="6">
    <location>
        <begin position="240"/>
        <end position="254"/>
    </location>
</feature>
<evidence type="ECO:0000256" key="2">
    <source>
        <dbReference type="ARBA" id="ARBA00004286"/>
    </source>
</evidence>
<feature type="compositionally biased region" description="Acidic residues" evidence="6">
    <location>
        <begin position="626"/>
        <end position="658"/>
    </location>
</feature>
<dbReference type="GO" id="GO:0005634">
    <property type="term" value="C:nucleus"/>
    <property type="evidence" value="ECO:0007669"/>
    <property type="project" value="UniProtKB-SubCell"/>
</dbReference>
<organism evidence="8 9">
    <name type="scientific">Trichoderma simmonsii</name>
    <dbReference type="NCBI Taxonomy" id="1491479"/>
    <lineage>
        <taxon>Eukaryota</taxon>
        <taxon>Fungi</taxon>
        <taxon>Dikarya</taxon>
        <taxon>Ascomycota</taxon>
        <taxon>Pezizomycotina</taxon>
        <taxon>Sordariomycetes</taxon>
        <taxon>Hypocreomycetidae</taxon>
        <taxon>Hypocreales</taxon>
        <taxon>Hypocreaceae</taxon>
        <taxon>Trichoderma</taxon>
    </lineage>
</organism>
<feature type="region of interest" description="Disordered" evidence="6">
    <location>
        <begin position="83"/>
        <end position="104"/>
    </location>
</feature>
<dbReference type="GO" id="GO:0007059">
    <property type="term" value="P:chromosome segregation"/>
    <property type="evidence" value="ECO:0007669"/>
    <property type="project" value="TreeGrafter"/>
</dbReference>
<feature type="compositionally biased region" description="Low complexity" evidence="6">
    <location>
        <begin position="392"/>
        <end position="408"/>
    </location>
</feature>
<comment type="subcellular location">
    <subcellularLocation>
        <location evidence="2">Chromosome</location>
    </subcellularLocation>
    <subcellularLocation>
        <location evidence="1">Nucleus</location>
    </subcellularLocation>
</comment>
<gene>
    <name evidence="8" type="ORF">H0G86_000663</name>
</gene>
<feature type="compositionally biased region" description="Pro residues" evidence="6">
    <location>
        <begin position="55"/>
        <end position="67"/>
    </location>
</feature>
<name>A0A8G0L027_9HYPO</name>
<feature type="compositionally biased region" description="Basic residues" evidence="6">
    <location>
        <begin position="468"/>
        <end position="483"/>
    </location>
</feature>
<dbReference type="Proteomes" id="UP000826661">
    <property type="component" value="Chromosome I"/>
</dbReference>
<dbReference type="CDD" id="cd22920">
    <property type="entry name" value="HFD_CENP-T"/>
    <property type="match status" value="1"/>
</dbReference>